<dbReference type="RefSeq" id="WP_069186955.1">
    <property type="nucleotide sequence ID" value="NZ_FLYE01000012.1"/>
</dbReference>
<dbReference type="InterPro" id="IPR029063">
    <property type="entry name" value="SAM-dependent_MTases_sf"/>
</dbReference>
<dbReference type="PANTHER" id="PTHR43861">
    <property type="entry name" value="TRANS-ACONITATE 2-METHYLTRANSFERASE-RELATED"/>
    <property type="match status" value="1"/>
</dbReference>
<dbReference type="Pfam" id="PF13489">
    <property type="entry name" value="Methyltransf_23"/>
    <property type="match status" value="1"/>
</dbReference>
<evidence type="ECO:0000313" key="1">
    <source>
        <dbReference type="EMBL" id="SCA56280.1"/>
    </source>
</evidence>
<dbReference type="Gene3D" id="3.40.50.150">
    <property type="entry name" value="Vaccinia Virus protein VP39"/>
    <property type="match status" value="1"/>
</dbReference>
<dbReference type="AlphaFoldDB" id="A0A1C3RG68"/>
<gene>
    <name evidence="1" type="ORF">MTBPR1_20128</name>
</gene>
<evidence type="ECO:0008006" key="3">
    <source>
        <dbReference type="Google" id="ProtNLM"/>
    </source>
</evidence>
<accession>A0A1C3RG68</accession>
<protein>
    <recommendedName>
        <fullName evidence="3">Methyltransferase type 12</fullName>
    </recommendedName>
</protein>
<dbReference type="EMBL" id="FLYE01000012">
    <property type="protein sequence ID" value="SCA56280.1"/>
    <property type="molecule type" value="Genomic_DNA"/>
</dbReference>
<name>A0A1C3RG68_9PROT</name>
<proteinExistence type="predicted"/>
<sequence>MELDEAKEISGSTQMLIESLLADWPEHRAFLEKSFKSHPDEHIEILSQLATDIALLCENNPKELIEGYRWMCDSFTTEELYFRREGSYRCKTVAQAIEETYSNNQIMKWYMDGLLLSQLMWSNHAHAYIWFLENFITLLPNNYNYLEIGCGHGLYITQAARDPKSKSLTGWDISEKSIEKTRNSLEVFNAIENVTLQQRDIFADNTDGNYDALVLSEILEHLEDPKAALKKLHNQLSTNGHLFVNVPLNSPAPDHIYLIRTIEEAVELVNECGYKVLKSEGFPMTGYSLKRAQKADATITCVIVAQKI</sequence>
<keyword evidence="2" id="KW-1185">Reference proteome</keyword>
<dbReference type="STRING" id="1867952.MTBPR1_20128"/>
<reference evidence="1 2" key="1">
    <citation type="submission" date="2016-07" db="EMBL/GenBank/DDBJ databases">
        <authorList>
            <person name="Lefevre C.T."/>
        </authorList>
    </citation>
    <scope>NUCLEOTIDE SEQUENCE [LARGE SCALE GENOMIC DNA]</scope>
    <source>
        <strain evidence="1">PR1</strain>
    </source>
</reference>
<dbReference type="CDD" id="cd02440">
    <property type="entry name" value="AdoMet_MTases"/>
    <property type="match status" value="1"/>
</dbReference>
<dbReference type="Proteomes" id="UP000231658">
    <property type="component" value="Unassembled WGS sequence"/>
</dbReference>
<dbReference type="OrthoDB" id="7348755at2"/>
<dbReference type="SUPFAM" id="SSF53335">
    <property type="entry name" value="S-adenosyl-L-methionine-dependent methyltransferases"/>
    <property type="match status" value="1"/>
</dbReference>
<evidence type="ECO:0000313" key="2">
    <source>
        <dbReference type="Proteomes" id="UP000231658"/>
    </source>
</evidence>
<organism evidence="1 2">
    <name type="scientific">Candidatus Terasakiella magnetica</name>
    <dbReference type="NCBI Taxonomy" id="1867952"/>
    <lineage>
        <taxon>Bacteria</taxon>
        <taxon>Pseudomonadati</taxon>
        <taxon>Pseudomonadota</taxon>
        <taxon>Alphaproteobacteria</taxon>
        <taxon>Rhodospirillales</taxon>
        <taxon>Terasakiellaceae</taxon>
        <taxon>Terasakiella</taxon>
    </lineage>
</organism>